<evidence type="ECO:0000313" key="8">
    <source>
        <dbReference type="Proteomes" id="UP000243468"/>
    </source>
</evidence>
<dbReference type="Gene3D" id="1.10.10.60">
    <property type="entry name" value="Homeodomain-like"/>
    <property type="match status" value="1"/>
</dbReference>
<proteinExistence type="predicted"/>
<dbReference type="InterPro" id="IPR027417">
    <property type="entry name" value="P-loop_NTPase"/>
</dbReference>
<sequence length="374" mass="41955">MMINIFNKYKNLMSILTHPNVPSALKHKRATATVFEDPLSQALLARIEQIAPSEANALIIGDTGTGKELVARQIHQLSHRAKGPFVAVNCGAFTESLVESELFGHEKGAFTGAIHTRVGWFEAAHNGTLFLDEIGDLSLSMQVKLLRVLQEREIVRIGSLKPIPINVRIIAATNVDLEKAVQDGRFREDLFYRLHVALLKIPTLSERRDDILPLAKHFIQVYQTDPHATPLRLSQLALKKLTLHPWPGNIRELENTIHHAVLVSKNGVIEPEDITFSSIQSAAQKAEPFSFASISAVNGTIKDLQDAGQLLEQTFQSIFQSSEQFKQTNINELIEEKFIRSAYEYCQYNQVHTAKLLGVTRNVIRTRLLKYGLL</sequence>
<reference evidence="8" key="1">
    <citation type="submission" date="2016-09" db="EMBL/GenBank/DDBJ databases">
        <authorList>
            <person name="Varghese N."/>
            <person name="Submissions S."/>
        </authorList>
    </citation>
    <scope>NUCLEOTIDE SEQUENCE [LARGE SCALE GENOMIC DNA]</scope>
    <source>
        <strain evidence="8">ANC 4667</strain>
    </source>
</reference>
<dbReference type="InterPro" id="IPR009057">
    <property type="entry name" value="Homeodomain-like_sf"/>
</dbReference>
<keyword evidence="1" id="KW-0547">Nucleotide-binding</keyword>
<accession>A0A1G6LVF8</accession>
<name>A0A1G6LVF8_9GAMM</name>
<dbReference type="Gene3D" id="1.10.8.60">
    <property type="match status" value="1"/>
</dbReference>
<dbReference type="Gene3D" id="3.40.50.300">
    <property type="entry name" value="P-loop containing nucleotide triphosphate hydrolases"/>
    <property type="match status" value="1"/>
</dbReference>
<dbReference type="Proteomes" id="UP000243468">
    <property type="component" value="Unassembled WGS sequence"/>
</dbReference>
<dbReference type="CDD" id="cd00009">
    <property type="entry name" value="AAA"/>
    <property type="match status" value="1"/>
</dbReference>
<feature type="domain" description="Sigma-54 factor interaction" evidence="6">
    <location>
        <begin position="33"/>
        <end position="262"/>
    </location>
</feature>
<evidence type="ECO:0000256" key="2">
    <source>
        <dbReference type="ARBA" id="ARBA00022840"/>
    </source>
</evidence>
<evidence type="ECO:0000256" key="1">
    <source>
        <dbReference type="ARBA" id="ARBA00022741"/>
    </source>
</evidence>
<dbReference type="PANTHER" id="PTHR32071:SF21">
    <property type="entry name" value="TRANSCRIPTIONAL REGULATORY PROTEIN FLGR"/>
    <property type="match status" value="1"/>
</dbReference>
<dbReference type="STRING" id="1226327.SAMN05421732_10740"/>
<keyword evidence="8" id="KW-1185">Reference proteome</keyword>
<dbReference type="PRINTS" id="PR01590">
    <property type="entry name" value="HTHFIS"/>
</dbReference>
<evidence type="ECO:0000259" key="6">
    <source>
        <dbReference type="PROSITE" id="PS50045"/>
    </source>
</evidence>
<dbReference type="SUPFAM" id="SSF52540">
    <property type="entry name" value="P-loop containing nucleoside triphosphate hydrolases"/>
    <property type="match status" value="1"/>
</dbReference>
<dbReference type="GO" id="GO:0006355">
    <property type="term" value="P:regulation of DNA-templated transcription"/>
    <property type="evidence" value="ECO:0007669"/>
    <property type="project" value="InterPro"/>
</dbReference>
<keyword evidence="2" id="KW-0067">ATP-binding</keyword>
<protein>
    <submittedName>
        <fullName evidence="7">Sigma-54 specific transcriptional regulator</fullName>
    </submittedName>
</protein>
<dbReference type="InterPro" id="IPR025944">
    <property type="entry name" value="Sigma_54_int_dom_CS"/>
</dbReference>
<keyword evidence="3" id="KW-0805">Transcription regulation</keyword>
<gene>
    <name evidence="7" type="ORF">SAMN05421732_10740</name>
</gene>
<evidence type="ECO:0000313" key="7">
    <source>
        <dbReference type="EMBL" id="SDC46686.1"/>
    </source>
</evidence>
<keyword evidence="4" id="KW-0238">DNA-binding</keyword>
<dbReference type="GO" id="GO:0005524">
    <property type="term" value="F:ATP binding"/>
    <property type="evidence" value="ECO:0007669"/>
    <property type="project" value="UniProtKB-KW"/>
</dbReference>
<dbReference type="InterPro" id="IPR002078">
    <property type="entry name" value="Sigma_54_int"/>
</dbReference>
<evidence type="ECO:0000256" key="4">
    <source>
        <dbReference type="ARBA" id="ARBA00023125"/>
    </source>
</evidence>
<dbReference type="InterPro" id="IPR002197">
    <property type="entry name" value="HTH_Fis"/>
</dbReference>
<dbReference type="EMBL" id="FMYO01000007">
    <property type="protein sequence ID" value="SDC46686.1"/>
    <property type="molecule type" value="Genomic_DNA"/>
</dbReference>
<dbReference type="InterPro" id="IPR025943">
    <property type="entry name" value="Sigma_54_int_dom_ATP-bd_2"/>
</dbReference>
<dbReference type="GO" id="GO:0043565">
    <property type="term" value="F:sequence-specific DNA binding"/>
    <property type="evidence" value="ECO:0007669"/>
    <property type="project" value="InterPro"/>
</dbReference>
<dbReference type="InterPro" id="IPR058031">
    <property type="entry name" value="AAA_lid_NorR"/>
</dbReference>
<dbReference type="PANTHER" id="PTHR32071">
    <property type="entry name" value="TRANSCRIPTIONAL REGULATORY PROTEIN"/>
    <property type="match status" value="1"/>
</dbReference>
<dbReference type="SMART" id="SM00382">
    <property type="entry name" value="AAA"/>
    <property type="match status" value="1"/>
</dbReference>
<dbReference type="FunFam" id="3.40.50.300:FF:000006">
    <property type="entry name" value="DNA-binding transcriptional regulator NtrC"/>
    <property type="match status" value="1"/>
</dbReference>
<dbReference type="Pfam" id="PF00158">
    <property type="entry name" value="Sigma54_activat"/>
    <property type="match status" value="1"/>
</dbReference>
<evidence type="ECO:0000256" key="3">
    <source>
        <dbReference type="ARBA" id="ARBA00023015"/>
    </source>
</evidence>
<dbReference type="Pfam" id="PF02954">
    <property type="entry name" value="HTH_8"/>
    <property type="match status" value="1"/>
</dbReference>
<dbReference type="InterPro" id="IPR003593">
    <property type="entry name" value="AAA+_ATPase"/>
</dbReference>
<dbReference type="Pfam" id="PF25601">
    <property type="entry name" value="AAA_lid_14"/>
    <property type="match status" value="1"/>
</dbReference>
<dbReference type="PROSITE" id="PS00688">
    <property type="entry name" value="SIGMA54_INTERACT_3"/>
    <property type="match status" value="1"/>
</dbReference>
<dbReference type="PROSITE" id="PS00676">
    <property type="entry name" value="SIGMA54_INTERACT_2"/>
    <property type="match status" value="1"/>
</dbReference>
<keyword evidence="5" id="KW-0804">Transcription</keyword>
<organism evidence="7 8">
    <name type="scientific">Acinetobacter kookii</name>
    <dbReference type="NCBI Taxonomy" id="1226327"/>
    <lineage>
        <taxon>Bacteria</taxon>
        <taxon>Pseudomonadati</taxon>
        <taxon>Pseudomonadota</taxon>
        <taxon>Gammaproteobacteria</taxon>
        <taxon>Moraxellales</taxon>
        <taxon>Moraxellaceae</taxon>
        <taxon>Acinetobacter</taxon>
    </lineage>
</organism>
<dbReference type="PROSITE" id="PS50045">
    <property type="entry name" value="SIGMA54_INTERACT_4"/>
    <property type="match status" value="1"/>
</dbReference>
<evidence type="ECO:0000256" key="5">
    <source>
        <dbReference type="ARBA" id="ARBA00023163"/>
    </source>
</evidence>
<dbReference type="SUPFAM" id="SSF46689">
    <property type="entry name" value="Homeodomain-like"/>
    <property type="match status" value="1"/>
</dbReference>
<dbReference type="AlphaFoldDB" id="A0A1G6LVF8"/>